<dbReference type="Pfam" id="PF10057">
    <property type="entry name" value="MpsC"/>
    <property type="match status" value="1"/>
</dbReference>
<dbReference type="Proteomes" id="UP000290649">
    <property type="component" value="Unassembled WGS sequence"/>
</dbReference>
<evidence type="ECO:0000313" key="3">
    <source>
        <dbReference type="Proteomes" id="UP000290649"/>
    </source>
</evidence>
<dbReference type="AlphaFoldDB" id="A0A4Q0VX67"/>
<dbReference type="InterPro" id="IPR018745">
    <property type="entry name" value="MpsC"/>
</dbReference>
<keyword evidence="3" id="KW-1185">Reference proteome</keyword>
<evidence type="ECO:0000259" key="1">
    <source>
        <dbReference type="Pfam" id="PF10057"/>
    </source>
</evidence>
<accession>A0A4Q0VX67</accession>
<protein>
    <submittedName>
        <fullName evidence="2">DUF2294 domain-containing protein</fullName>
    </submittedName>
</protein>
<comment type="caution">
    <text evidence="2">The sequence shown here is derived from an EMBL/GenBank/DDBJ whole genome shotgun (WGS) entry which is preliminary data.</text>
</comment>
<gene>
    <name evidence="2" type="ORF">DS745_01505</name>
</gene>
<reference evidence="2 3" key="1">
    <citation type="journal article" date="2019" name="Int. J. Syst. Evol. Microbiol.">
        <title>Anaerobacillus alkaliphilus sp. nov., a novel alkaliphilic and moderately halophilic bacterium.</title>
        <authorList>
            <person name="Borsodi A.K."/>
            <person name="Aszalos J.M."/>
            <person name="Bihari P."/>
            <person name="Nagy I."/>
            <person name="Schumann P."/>
            <person name="Sproer C."/>
            <person name="Kovacs A.L."/>
            <person name="Boka K."/>
            <person name="Dobosy P."/>
            <person name="Ovari M."/>
            <person name="Szili-Kovacs T."/>
            <person name="Toth E."/>
        </authorList>
    </citation>
    <scope>NUCLEOTIDE SEQUENCE [LARGE SCALE GENOMIC DNA]</scope>
    <source>
        <strain evidence="2 3">B16-10</strain>
    </source>
</reference>
<organism evidence="2 3">
    <name type="scientific">Anaerobacillus alkaliphilus</name>
    <dbReference type="NCBI Taxonomy" id="1548597"/>
    <lineage>
        <taxon>Bacteria</taxon>
        <taxon>Bacillati</taxon>
        <taxon>Bacillota</taxon>
        <taxon>Bacilli</taxon>
        <taxon>Bacillales</taxon>
        <taxon>Bacillaceae</taxon>
        <taxon>Anaerobacillus</taxon>
    </lineage>
</organism>
<evidence type="ECO:0000313" key="2">
    <source>
        <dbReference type="EMBL" id="RXJ04089.1"/>
    </source>
</evidence>
<proteinExistence type="predicted"/>
<sequence>MEKATFQKKGQLEAEISKTITQWEKEYLGRGPLQVKTDILRNLIIVHLKGILTPAEQELTKTETGLLSIKKIRADLIETGNQQLKDMIHSITGETVESFHTDISTRNGERIIIFILKENLDKKLAD</sequence>
<dbReference type="OrthoDB" id="5422931at2"/>
<feature type="domain" description="Na+-translocating membrane potential-generating system MpsC" evidence="1">
    <location>
        <begin position="9"/>
        <end position="117"/>
    </location>
</feature>
<dbReference type="EMBL" id="QOUX01000001">
    <property type="protein sequence ID" value="RXJ04089.1"/>
    <property type="molecule type" value="Genomic_DNA"/>
</dbReference>
<dbReference type="RefSeq" id="WP_129076436.1">
    <property type="nucleotide sequence ID" value="NZ_QOUX01000001.1"/>
</dbReference>
<name>A0A4Q0VX67_9BACI</name>